<dbReference type="EMBL" id="CH476616">
    <property type="protein sequence ID" value="EEP79202.1"/>
    <property type="molecule type" value="Genomic_DNA"/>
</dbReference>
<dbReference type="Gene3D" id="1.25.10.10">
    <property type="entry name" value="Leucine-rich Repeat Variant"/>
    <property type="match status" value="2"/>
</dbReference>
<dbReference type="OMA" id="NNKPKAC"/>
<dbReference type="Proteomes" id="UP000002058">
    <property type="component" value="Unassembled WGS sequence"/>
</dbReference>
<dbReference type="HOGENOM" id="CLU_015709_0_0_1"/>
<dbReference type="KEGG" id="ure:UREG_04048"/>
<reference evidence="5" key="1">
    <citation type="journal article" date="2009" name="Genome Res.">
        <title>Comparative genomic analyses of the human fungal pathogens Coccidioides and their relatives.</title>
        <authorList>
            <person name="Sharpton T.J."/>
            <person name="Stajich J.E."/>
            <person name="Rounsley S.D."/>
            <person name="Gardner M.J."/>
            <person name="Wortman J.R."/>
            <person name="Jordar V.S."/>
            <person name="Maiti R."/>
            <person name="Kodira C.D."/>
            <person name="Neafsey D.E."/>
            <person name="Zeng Q."/>
            <person name="Hung C.-Y."/>
            <person name="McMahan C."/>
            <person name="Muszewska A."/>
            <person name="Grynberg M."/>
            <person name="Mandel M.A."/>
            <person name="Kellner E.M."/>
            <person name="Barker B.M."/>
            <person name="Galgiani J.N."/>
            <person name="Orbach M.J."/>
            <person name="Kirkland T.N."/>
            <person name="Cole G.T."/>
            <person name="Henn M.R."/>
            <person name="Birren B.W."/>
            <person name="Taylor J.W."/>
        </authorList>
    </citation>
    <scope>NUCLEOTIDE SEQUENCE [LARGE SCALE GENOMIC DNA]</scope>
    <source>
        <strain evidence="5">UAMH 1704</strain>
    </source>
</reference>
<evidence type="ECO:0000313" key="5">
    <source>
        <dbReference type="Proteomes" id="UP000002058"/>
    </source>
</evidence>
<feature type="compositionally biased region" description="Polar residues" evidence="2">
    <location>
        <begin position="343"/>
        <end position="353"/>
    </location>
</feature>
<feature type="compositionally biased region" description="Polar residues" evidence="2">
    <location>
        <begin position="310"/>
        <end position="322"/>
    </location>
</feature>
<name>C4JMJ0_UNCRE</name>
<feature type="region of interest" description="Disordered" evidence="2">
    <location>
        <begin position="1"/>
        <end position="237"/>
    </location>
</feature>
<dbReference type="InParanoid" id="C4JMJ0"/>
<keyword evidence="5" id="KW-1185">Reference proteome</keyword>
<feature type="compositionally biased region" description="Basic and acidic residues" evidence="2">
    <location>
        <begin position="95"/>
        <end position="113"/>
    </location>
</feature>
<feature type="domain" description="Wings apart-like protein C-terminal" evidence="3">
    <location>
        <begin position="496"/>
        <end position="698"/>
    </location>
</feature>
<proteinExistence type="inferred from homology"/>
<accession>C4JMJ0</accession>
<evidence type="ECO:0000259" key="3">
    <source>
        <dbReference type="Pfam" id="PF07814"/>
    </source>
</evidence>
<dbReference type="SUPFAM" id="SSF48371">
    <property type="entry name" value="ARM repeat"/>
    <property type="match status" value="1"/>
</dbReference>
<gene>
    <name evidence="4" type="ORF">UREG_04048</name>
</gene>
<dbReference type="eggNOG" id="ENOG502RZXD">
    <property type="taxonomic scope" value="Eukaryota"/>
</dbReference>
<dbReference type="AlphaFoldDB" id="C4JMJ0"/>
<dbReference type="PANTHER" id="PTHR22100">
    <property type="entry name" value="WINGS APART-LIKE PROTEIN HOMOLOG"/>
    <property type="match status" value="1"/>
</dbReference>
<comment type="similarity">
    <text evidence="1">Belongs to the WAPL family.</text>
</comment>
<evidence type="ECO:0000256" key="2">
    <source>
        <dbReference type="SAM" id="MobiDB-lite"/>
    </source>
</evidence>
<dbReference type="InterPro" id="IPR016024">
    <property type="entry name" value="ARM-type_fold"/>
</dbReference>
<dbReference type="InterPro" id="IPR011989">
    <property type="entry name" value="ARM-like"/>
</dbReference>
<evidence type="ECO:0000313" key="4">
    <source>
        <dbReference type="EMBL" id="EEP79202.1"/>
    </source>
</evidence>
<dbReference type="InterPro" id="IPR022771">
    <property type="entry name" value="WAPL_C"/>
</dbReference>
<dbReference type="InterPro" id="IPR039874">
    <property type="entry name" value="WAPL"/>
</dbReference>
<dbReference type="RefSeq" id="XP_002544531.1">
    <property type="nucleotide sequence ID" value="XM_002544485.1"/>
</dbReference>
<protein>
    <recommendedName>
        <fullName evidence="3">Wings apart-like protein C-terminal domain-containing protein</fullName>
    </recommendedName>
</protein>
<feature type="compositionally biased region" description="Polar residues" evidence="2">
    <location>
        <begin position="207"/>
        <end position="226"/>
    </location>
</feature>
<dbReference type="PANTHER" id="PTHR22100:SF13">
    <property type="entry name" value="WINGS APART-LIKE PROTEIN HOMOLOG"/>
    <property type="match status" value="1"/>
</dbReference>
<feature type="region of interest" description="Disordered" evidence="2">
    <location>
        <begin position="287"/>
        <end position="353"/>
    </location>
</feature>
<organism evidence="4 5">
    <name type="scientific">Uncinocarpus reesii (strain UAMH 1704)</name>
    <dbReference type="NCBI Taxonomy" id="336963"/>
    <lineage>
        <taxon>Eukaryota</taxon>
        <taxon>Fungi</taxon>
        <taxon>Dikarya</taxon>
        <taxon>Ascomycota</taxon>
        <taxon>Pezizomycotina</taxon>
        <taxon>Eurotiomycetes</taxon>
        <taxon>Eurotiomycetidae</taxon>
        <taxon>Onygenales</taxon>
        <taxon>Onygenaceae</taxon>
        <taxon>Uncinocarpus</taxon>
    </lineage>
</organism>
<dbReference type="OrthoDB" id="5976022at2759"/>
<dbReference type="STRING" id="336963.C4JMJ0"/>
<dbReference type="VEuPathDB" id="FungiDB:UREG_04048"/>
<evidence type="ECO:0000256" key="1">
    <source>
        <dbReference type="ARBA" id="ARBA00006854"/>
    </source>
</evidence>
<sequence length="827" mass="91958">MEFPSSRKLKTYGRASRNIAYSPLQRPAPERHDRVTSPAVKDAGAAGKSRNINGIDVKTPRRLFQSEKAESGTVSLGAHTPVRKTDNDIYDIPDDETHNIGSERKRRKLETPKSRLKSQPIDHMDLVTRPRPPQLQSAKVQEARKSSLKTGAQGDAKRNPPVEVVIRTPPSAKTIRTTQFNRDRTEQMNANPPRSESRKRSIPTRPNRPSQRDLNSISRSASSHGQQPPKPLLSRTPSQKLKEMTEHLTTESYFSLPLKRSLFSEERSTAGTPATPSRMRLIDALNTRDTEESDGSSDSDAILRSDQFRCSRTNSRASSNEPLTGARPADTYVNPRRRKLETSSELQQNSSRVTYARQRSFLTQNDMDAGMTGLNGMASKPESQGDPLLFDLGTSLLPPKIVPNLHDDDDNEAGNGSVRSIYELRRAGGNARYQAVIESIFEDLEDQSASTSRKRSGFVQLCSKLSDPDFARRFISNSLEKRLSLCTVRGSDIICKYLVSSLRDLSVQLRESKLWPELVPGKISPQNVALRSLELAVRKVREAGDRTARISNSILEQVVELVLQHSLEGAQGDLFVLEMTFSILESYTVGLPSLDGEQEKMLKRLSEIGLLLSQLVERSDAGSRQIQILQIRLILNITNNNPILCDDFATPDLIGALARLVLSNYGTVAEDLAGDKKESLLDTVILALGTLINLTEWSGRSRGLFLQMTHGSTVLVDKLMELFAGGLKTASEADSVAQTHSNVAFGYLSVLLSTLCLADEVRAQVRGHLRGNNLGRLLVVVEEFLHYYRKVEEELKDPVLEEDAMSGFTTRLQGIVDRIREAEGMRR</sequence>
<dbReference type="Pfam" id="PF07814">
    <property type="entry name" value="WAPL"/>
    <property type="match status" value="1"/>
</dbReference>
<dbReference type="GeneID" id="8444020"/>